<evidence type="ECO:0000259" key="4">
    <source>
        <dbReference type="Pfam" id="PF07804"/>
    </source>
</evidence>
<dbReference type="GO" id="GO:0004674">
    <property type="term" value="F:protein serine/threonine kinase activity"/>
    <property type="evidence" value="ECO:0007669"/>
    <property type="project" value="TreeGrafter"/>
</dbReference>
<dbReference type="PANTHER" id="PTHR37419:SF1">
    <property type="entry name" value="SERINE_THREONINE-PROTEIN KINASE TOXIN HIPA"/>
    <property type="match status" value="1"/>
</dbReference>
<proteinExistence type="inferred from homology"/>
<dbReference type="GO" id="GO:0005829">
    <property type="term" value="C:cytosol"/>
    <property type="evidence" value="ECO:0007669"/>
    <property type="project" value="TreeGrafter"/>
</dbReference>
<dbReference type="Proteomes" id="UP000193905">
    <property type="component" value="Unassembled WGS sequence"/>
</dbReference>
<keyword evidence="2" id="KW-0808">Transferase</keyword>
<evidence type="ECO:0000313" key="6">
    <source>
        <dbReference type="Proteomes" id="UP000193905"/>
    </source>
</evidence>
<dbReference type="InterPro" id="IPR052028">
    <property type="entry name" value="HipA_Ser/Thr_kinase"/>
</dbReference>
<accession>A0A1X2ZN75</accession>
<keyword evidence="3" id="KW-0418">Kinase</keyword>
<dbReference type="EMBL" id="LNKH01000010">
    <property type="protein sequence ID" value="OSG95905.1"/>
    <property type="molecule type" value="Genomic_DNA"/>
</dbReference>
<comment type="caution">
    <text evidence="5">The sequence shown here is derived from an EMBL/GenBank/DDBJ whole genome shotgun (WGS) entry which is preliminary data.</text>
</comment>
<dbReference type="Pfam" id="PF07804">
    <property type="entry name" value="HipA_C"/>
    <property type="match status" value="1"/>
</dbReference>
<dbReference type="Gene3D" id="1.10.1070.20">
    <property type="match status" value="1"/>
</dbReference>
<evidence type="ECO:0000256" key="1">
    <source>
        <dbReference type="ARBA" id="ARBA00010164"/>
    </source>
</evidence>
<evidence type="ECO:0000313" key="5">
    <source>
        <dbReference type="EMBL" id="OSG95905.1"/>
    </source>
</evidence>
<dbReference type="InterPro" id="IPR012893">
    <property type="entry name" value="HipA-like_C"/>
</dbReference>
<gene>
    <name evidence="5" type="ORF">AL0462_1503</name>
</gene>
<dbReference type="PANTHER" id="PTHR37419">
    <property type="entry name" value="SERINE/THREONINE-PROTEIN KINASE TOXIN HIPA"/>
    <property type="match status" value="1"/>
</dbReference>
<organism evidence="5 6">
    <name type="scientific">Bifidobacterium adolescentis</name>
    <dbReference type="NCBI Taxonomy" id="1680"/>
    <lineage>
        <taxon>Bacteria</taxon>
        <taxon>Bacillati</taxon>
        <taxon>Actinomycetota</taxon>
        <taxon>Actinomycetes</taxon>
        <taxon>Bifidobacteriales</taxon>
        <taxon>Bifidobacteriaceae</taxon>
        <taxon>Bifidobacterium</taxon>
    </lineage>
</organism>
<feature type="domain" description="HipA-like C-terminal" evidence="4">
    <location>
        <begin position="4"/>
        <end position="83"/>
    </location>
</feature>
<dbReference type="RefSeq" id="WP_236836408.1">
    <property type="nucleotide sequence ID" value="NZ_JAQCOT010000012.1"/>
</dbReference>
<protein>
    <submittedName>
        <fullName evidence="5">Transcriptional regulator</fullName>
    </submittedName>
</protein>
<evidence type="ECO:0000256" key="2">
    <source>
        <dbReference type="ARBA" id="ARBA00022679"/>
    </source>
</evidence>
<comment type="similarity">
    <text evidence="1">Belongs to the HipA Ser/Thr kinase family.</text>
</comment>
<name>A0A1X2ZN75_BIFAD</name>
<reference evidence="5 6" key="1">
    <citation type="journal article" date="2016" name="Sci. Rep.">
        <title>Evaluation of genetic diversity among strains of the human gut commensal Bifidobacterium adolescentis.</title>
        <authorList>
            <person name="Duranti S."/>
            <person name="Milani C."/>
            <person name="Lugli G.A."/>
            <person name="Mancabelli L."/>
            <person name="Turroni F."/>
            <person name="Ferrario C."/>
            <person name="Mangifesta M."/>
            <person name="Viappiani A."/>
            <person name="Sanchez B."/>
            <person name="Margolles A."/>
            <person name="van Sinderen D."/>
            <person name="Ventura M."/>
        </authorList>
    </citation>
    <scope>NUCLEOTIDE SEQUENCE [LARGE SCALE GENOMIC DNA]</scope>
    <source>
        <strain evidence="5 6">AL46-2</strain>
    </source>
</reference>
<dbReference type="AlphaFoldDB" id="A0A1X2ZN75"/>
<evidence type="ECO:0000256" key="3">
    <source>
        <dbReference type="ARBA" id="ARBA00022777"/>
    </source>
</evidence>
<sequence>MTLFFEALIFNYINAGSDAHAKNYAILEPVNGTLQLAPLYDIASLFAYDTQRKDRKLAMSIGGEYHWERIDLHHWQRFADSCAGHSDW</sequence>